<gene>
    <name evidence="2" type="ORF">ZOD2009_04312</name>
</gene>
<sequence length="37" mass="4149">MSFETEATTKTMSERERVPGNIAREPPADCRTVRAIP</sequence>
<name>E7QPZ2_HALPU</name>
<dbReference type="EMBL" id="AEMG01000004">
    <property type="protein sequence ID" value="EFW93056.1"/>
    <property type="molecule type" value="Genomic_DNA"/>
</dbReference>
<evidence type="ECO:0000256" key="1">
    <source>
        <dbReference type="SAM" id="MobiDB-lite"/>
    </source>
</evidence>
<evidence type="ECO:0000313" key="2">
    <source>
        <dbReference type="EMBL" id="EFW93056.1"/>
    </source>
</evidence>
<feature type="region of interest" description="Disordered" evidence="1">
    <location>
        <begin position="1"/>
        <end position="37"/>
    </location>
</feature>
<reference evidence="2 3" key="1">
    <citation type="journal article" date="2014" name="ISME J.">
        <title>Trehalose/2-sulfotrehalose biosynthesis and glycine-betaine uptake are widely spread mechanisms for osmoadaptation in the Halobacteriales.</title>
        <authorList>
            <person name="Youssef N.H."/>
            <person name="Savage-Ashlock K.N."/>
            <person name="McCully A.L."/>
            <person name="Luedtke B."/>
            <person name="Shaw E.I."/>
            <person name="Hoff W.D."/>
            <person name="Elshahed M.S."/>
        </authorList>
    </citation>
    <scope>NUCLEOTIDE SEQUENCE [LARGE SCALE GENOMIC DNA]</scope>
    <source>
        <strain evidence="2 3">DX253</strain>
    </source>
</reference>
<dbReference type="AlphaFoldDB" id="E7QPZ2"/>
<organism evidence="2 3">
    <name type="scientific">Haladaptatus paucihalophilus DX253</name>
    <dbReference type="NCBI Taxonomy" id="797209"/>
    <lineage>
        <taxon>Archaea</taxon>
        <taxon>Methanobacteriati</taxon>
        <taxon>Methanobacteriota</taxon>
        <taxon>Stenosarchaea group</taxon>
        <taxon>Halobacteria</taxon>
        <taxon>Halobacteriales</taxon>
        <taxon>Haladaptataceae</taxon>
        <taxon>Haladaptatus</taxon>
    </lineage>
</organism>
<feature type="compositionally biased region" description="Basic and acidic residues" evidence="1">
    <location>
        <begin position="26"/>
        <end position="37"/>
    </location>
</feature>
<protein>
    <submittedName>
        <fullName evidence="2">Uncharacterized protein</fullName>
    </submittedName>
</protein>
<evidence type="ECO:0000313" key="3">
    <source>
        <dbReference type="Proteomes" id="UP000003751"/>
    </source>
</evidence>
<accession>E7QPZ2</accession>
<comment type="caution">
    <text evidence="2">The sequence shown here is derived from an EMBL/GenBank/DDBJ whole genome shotgun (WGS) entry which is preliminary data.</text>
</comment>
<dbReference type="Proteomes" id="UP000003751">
    <property type="component" value="Unassembled WGS sequence"/>
</dbReference>
<feature type="compositionally biased region" description="Polar residues" evidence="1">
    <location>
        <begin position="1"/>
        <end position="11"/>
    </location>
</feature>
<proteinExistence type="predicted"/>